<dbReference type="RefSeq" id="XP_028462416.1">
    <property type="nucleotide sequence ID" value="XM_028611019.1"/>
</dbReference>
<accession>A0A3N2PJK2</accession>
<dbReference type="PANTHER" id="PTHR37171:SF1">
    <property type="entry name" value="SERINE_THREONINE-PROTEIN KINASE YRZF-RELATED"/>
    <property type="match status" value="1"/>
</dbReference>
<reference evidence="1 2" key="1">
    <citation type="journal article" date="2018" name="Mol. Ecol.">
        <title>The obligate alkalophilic soda-lake fungus Sodiomyces alkalinus has shifted to a protein diet.</title>
        <authorList>
            <person name="Grum-Grzhimaylo A.A."/>
            <person name="Falkoski D.L."/>
            <person name="van den Heuvel J."/>
            <person name="Valero-Jimenez C.A."/>
            <person name="Min B."/>
            <person name="Choi I.G."/>
            <person name="Lipzen A."/>
            <person name="Daum C.G."/>
            <person name="Aanen D.K."/>
            <person name="Tsang A."/>
            <person name="Henrissat B."/>
            <person name="Bilanenko E.N."/>
            <person name="de Vries R.P."/>
            <person name="van Kan J.A.L."/>
            <person name="Grigoriev I.V."/>
            <person name="Debets A.J.M."/>
        </authorList>
    </citation>
    <scope>NUCLEOTIDE SEQUENCE [LARGE SCALE GENOMIC DNA]</scope>
    <source>
        <strain evidence="1 2">F11</strain>
    </source>
</reference>
<gene>
    <name evidence="1" type="ORF">SODALDRAFT_329722</name>
</gene>
<evidence type="ECO:0000313" key="1">
    <source>
        <dbReference type="EMBL" id="ROT34610.1"/>
    </source>
</evidence>
<evidence type="ECO:0000313" key="2">
    <source>
        <dbReference type="Proteomes" id="UP000272025"/>
    </source>
</evidence>
<dbReference type="EMBL" id="ML119068">
    <property type="protein sequence ID" value="ROT34610.1"/>
    <property type="molecule type" value="Genomic_DNA"/>
</dbReference>
<dbReference type="SUPFAM" id="SSF56112">
    <property type="entry name" value="Protein kinase-like (PK-like)"/>
    <property type="match status" value="1"/>
</dbReference>
<dbReference type="GeneID" id="39579497"/>
<dbReference type="PANTHER" id="PTHR37171">
    <property type="entry name" value="SERINE/THREONINE-PROTEIN KINASE YRZF-RELATED"/>
    <property type="match status" value="1"/>
</dbReference>
<protein>
    <submittedName>
        <fullName evidence="1">Uncharacterized protein</fullName>
    </submittedName>
</protein>
<dbReference type="OrthoDB" id="4847384at2759"/>
<keyword evidence="2" id="KW-1185">Reference proteome</keyword>
<name>A0A3N2PJK2_SODAK</name>
<dbReference type="AlphaFoldDB" id="A0A3N2PJK2"/>
<organism evidence="1 2">
    <name type="scientific">Sodiomyces alkalinus (strain CBS 110278 / VKM F-3762 / F11)</name>
    <name type="common">Alkaliphilic filamentous fungus</name>
    <dbReference type="NCBI Taxonomy" id="1314773"/>
    <lineage>
        <taxon>Eukaryota</taxon>
        <taxon>Fungi</taxon>
        <taxon>Dikarya</taxon>
        <taxon>Ascomycota</taxon>
        <taxon>Pezizomycotina</taxon>
        <taxon>Sordariomycetes</taxon>
        <taxon>Hypocreomycetidae</taxon>
        <taxon>Glomerellales</taxon>
        <taxon>Plectosphaerellaceae</taxon>
        <taxon>Sodiomyces</taxon>
    </lineage>
</organism>
<sequence>MDKDQDQEFDRFDGLKPYRQFRLGSRTIKATKATSLSTRRQVYRLHIERPTIFDYIPIAVVRRVLHRFVDIALPWAKTHWPEWFLPPTVILKRMKGYDDPDNLPDPEDMRTPEEKFEYEKQAYLRLRPVQGTAVPRIYGEAEYSGFRALVLSDVGGVTLHHLPCDTEVDDLKGKIEAAFRGLAACGVKHGDPETHNVILVDDFRHAIVVDFEYAEFVDTEWDTSPSKEDASACWHTYIETKAVLLESRRLSRMTPEKFAALRREEQNRAEAAALRLQAQRKHWFEEYKNSRGDEGVPYVD</sequence>
<dbReference type="InterPro" id="IPR011009">
    <property type="entry name" value="Kinase-like_dom_sf"/>
</dbReference>
<proteinExistence type="predicted"/>
<dbReference type="Proteomes" id="UP000272025">
    <property type="component" value="Unassembled WGS sequence"/>
</dbReference>
<dbReference type="InterPro" id="IPR052396">
    <property type="entry name" value="Meiotic_Drive_Suppr_Kinase"/>
</dbReference>